<proteinExistence type="predicted"/>
<feature type="region of interest" description="Disordered" evidence="1">
    <location>
        <begin position="187"/>
        <end position="217"/>
    </location>
</feature>
<protein>
    <submittedName>
        <fullName evidence="2">Uncharacterized protein</fullName>
    </submittedName>
</protein>
<evidence type="ECO:0000256" key="1">
    <source>
        <dbReference type="SAM" id="MobiDB-lite"/>
    </source>
</evidence>
<feature type="region of interest" description="Disordered" evidence="1">
    <location>
        <begin position="1"/>
        <end position="53"/>
    </location>
</feature>
<evidence type="ECO:0000313" key="2">
    <source>
        <dbReference type="EMBL" id="KNE87945.1"/>
    </source>
</evidence>
<feature type="compositionally biased region" description="Basic and acidic residues" evidence="1">
    <location>
        <begin position="1"/>
        <end position="14"/>
    </location>
</feature>
<organism evidence="2 3">
    <name type="scientific">Puccinia striiformis f. sp. tritici PST-78</name>
    <dbReference type="NCBI Taxonomy" id="1165861"/>
    <lineage>
        <taxon>Eukaryota</taxon>
        <taxon>Fungi</taxon>
        <taxon>Dikarya</taxon>
        <taxon>Basidiomycota</taxon>
        <taxon>Pucciniomycotina</taxon>
        <taxon>Pucciniomycetes</taxon>
        <taxon>Pucciniales</taxon>
        <taxon>Pucciniaceae</taxon>
        <taxon>Puccinia</taxon>
    </lineage>
</organism>
<comment type="caution">
    <text evidence="2">The sequence shown here is derived from an EMBL/GenBank/DDBJ whole genome shotgun (WGS) entry which is preliminary data.</text>
</comment>
<dbReference type="AlphaFoldDB" id="A0A0L0ULU5"/>
<gene>
    <name evidence="2" type="ORF">PSTG_18661</name>
</gene>
<feature type="compositionally biased region" description="Polar residues" evidence="1">
    <location>
        <begin position="95"/>
        <end position="112"/>
    </location>
</feature>
<dbReference type="EMBL" id="AJIL01003620">
    <property type="protein sequence ID" value="KNE87945.1"/>
    <property type="molecule type" value="Genomic_DNA"/>
</dbReference>
<name>A0A0L0ULU5_9BASI</name>
<sequence>MFETFRENSDDGMSKLESPILPDKGPFSALRDSLPSVNPVRTNGPEANQGVAPILVNSRATSLALRSGMSTPVPLPVDRLTVPPTATPAPEKQDSQSNQGSTSPTASNQTPTVDNHALETYINMFHAQRNMYEEARKINDLVVMRAALLQAVSSQALIRRMLDYDQMMEVCGDWLADLEVELMESRQRALARAATNPEPTPTPVEDPSSGRTSPQET</sequence>
<dbReference type="Proteomes" id="UP000054564">
    <property type="component" value="Unassembled WGS sequence"/>
</dbReference>
<evidence type="ECO:0000313" key="3">
    <source>
        <dbReference type="Proteomes" id="UP000054564"/>
    </source>
</evidence>
<keyword evidence="3" id="KW-1185">Reference proteome</keyword>
<feature type="region of interest" description="Disordered" evidence="1">
    <location>
        <begin position="68"/>
        <end position="112"/>
    </location>
</feature>
<accession>A0A0L0ULU5</accession>
<reference evidence="3" key="1">
    <citation type="submission" date="2014-03" db="EMBL/GenBank/DDBJ databases">
        <title>The Genome Sequence of Puccinia striiformis f. sp. tritici PST-78.</title>
        <authorList>
            <consortium name="The Broad Institute Genome Sequencing Platform"/>
            <person name="Cuomo C."/>
            <person name="Hulbert S."/>
            <person name="Chen X."/>
            <person name="Walker B."/>
            <person name="Young S.K."/>
            <person name="Zeng Q."/>
            <person name="Gargeya S."/>
            <person name="Fitzgerald M."/>
            <person name="Haas B."/>
            <person name="Abouelleil A."/>
            <person name="Alvarado L."/>
            <person name="Arachchi H.M."/>
            <person name="Berlin A.M."/>
            <person name="Chapman S.B."/>
            <person name="Goldberg J."/>
            <person name="Griggs A."/>
            <person name="Gujja S."/>
            <person name="Hansen M."/>
            <person name="Howarth C."/>
            <person name="Imamovic A."/>
            <person name="Larimer J."/>
            <person name="McCowan C."/>
            <person name="Montmayeur A."/>
            <person name="Murphy C."/>
            <person name="Neiman D."/>
            <person name="Pearson M."/>
            <person name="Priest M."/>
            <person name="Roberts A."/>
            <person name="Saif S."/>
            <person name="Shea T."/>
            <person name="Sisk P."/>
            <person name="Sykes S."/>
            <person name="Wortman J."/>
            <person name="Nusbaum C."/>
            <person name="Birren B."/>
        </authorList>
    </citation>
    <scope>NUCLEOTIDE SEQUENCE [LARGE SCALE GENOMIC DNA]</scope>
    <source>
        <strain evidence="3">race PST-78</strain>
    </source>
</reference>